<dbReference type="OrthoDB" id="5853397at2759"/>
<accession>A0A401SCG7</accession>
<evidence type="ECO:0000256" key="1">
    <source>
        <dbReference type="ARBA" id="ARBA00006562"/>
    </source>
</evidence>
<sequence>MNRHFNTSRESSGREVFKRKADDTQESEIKLPKTETDEHYILRTNNADSKLALPVQPDYYDKSFPDYRQPVEIGCFSLDSNRQLFNDARQLKYCVKPTSKNPNFNLRDGYKDRYIKRNDNIKEKLDHILKWILLNKHKFPTLSGDDKSPALSNQLHTDFITWRGHLTKILTTPYENREGWMLAVTLFHGTYYMSEVETEEARRQREQRTEMQEELIYGGYKFEQYLCADKPGGNPNPAGVVNTNEAFCCVVRTRLNGHSLVFSGEVDCKDNSDPRLKAPQCYVELKTSREIYTPNQERNFHRFKLIKWWAQSFLPGVPRIITGFRDDNGMVVSLQSFETMKIHHLVKNERNCWKPAVCLNFCNDFLSFVKKVVTHDDHRMVTLFSWEPGKDISYTVHTDRTYAFLPDWYVENMIIQKGEHNAE</sequence>
<evidence type="ECO:0000256" key="5">
    <source>
        <dbReference type="RuleBase" id="RU367113"/>
    </source>
</evidence>
<name>A0A401SCG7_CHIPU</name>
<feature type="compositionally biased region" description="Polar residues" evidence="6">
    <location>
        <begin position="1"/>
        <end position="10"/>
    </location>
</feature>
<dbReference type="EC" id="3.6.1.-" evidence="5"/>
<comment type="similarity">
    <text evidence="1 5">Belongs to the DXO/Dom3Z family.</text>
</comment>
<dbReference type="InterPro" id="IPR013961">
    <property type="entry name" value="RAI1"/>
</dbReference>
<dbReference type="OMA" id="VVTWRGH"/>
<keyword evidence="5" id="KW-0479">Metal-binding</keyword>
<comment type="subcellular location">
    <subcellularLocation>
        <location evidence="5">Nucleus</location>
    </subcellularLocation>
</comment>
<comment type="catalytic activity">
    <reaction evidence="3">
        <text>a 5'-end CoA-ribonucleoside in mRNA + H2O = 3'-dephospho-CoA + a 5'-end phospho-ribonucleoside in mRNA + H(+)</text>
        <dbReference type="Rhea" id="RHEA:67496"/>
        <dbReference type="Rhea" id="RHEA-COMP:15692"/>
        <dbReference type="Rhea" id="RHEA-COMP:17276"/>
        <dbReference type="ChEBI" id="CHEBI:15377"/>
        <dbReference type="ChEBI" id="CHEBI:15378"/>
        <dbReference type="ChEBI" id="CHEBI:57328"/>
        <dbReference type="ChEBI" id="CHEBI:138282"/>
        <dbReference type="ChEBI" id="CHEBI:172371"/>
    </reaction>
    <physiologicalReaction direction="left-to-right" evidence="3">
        <dbReference type="Rhea" id="RHEA:67497"/>
    </physiologicalReaction>
</comment>
<dbReference type="PANTHER" id="PTHR12395">
    <property type="entry name" value="DOM-3 RELATED"/>
    <property type="match status" value="1"/>
</dbReference>
<evidence type="ECO:0000256" key="4">
    <source>
        <dbReference type="ARBA" id="ARBA00049418"/>
    </source>
</evidence>
<keyword evidence="5" id="KW-0694">RNA-binding</keyword>
<comment type="cofactor">
    <cofactor evidence="5">
        <name>Mg(2+)</name>
        <dbReference type="ChEBI" id="CHEBI:18420"/>
    </cofactor>
    <text evidence="5">Binds 2 magnesium ions.</text>
</comment>
<dbReference type="EMBL" id="BEZZ01000190">
    <property type="protein sequence ID" value="GCC28088.1"/>
    <property type="molecule type" value="Genomic_DNA"/>
</dbReference>
<dbReference type="GO" id="GO:0005634">
    <property type="term" value="C:nucleus"/>
    <property type="evidence" value="ECO:0007669"/>
    <property type="project" value="UniProtKB-SubCell"/>
</dbReference>
<dbReference type="GO" id="GO:0005829">
    <property type="term" value="C:cytosol"/>
    <property type="evidence" value="ECO:0007669"/>
    <property type="project" value="TreeGrafter"/>
</dbReference>
<feature type="compositionally biased region" description="Basic and acidic residues" evidence="6">
    <location>
        <begin position="11"/>
        <end position="28"/>
    </location>
</feature>
<organism evidence="8 9">
    <name type="scientific">Chiloscyllium punctatum</name>
    <name type="common">Brownbanded bambooshark</name>
    <name type="synonym">Hemiscyllium punctatum</name>
    <dbReference type="NCBI Taxonomy" id="137246"/>
    <lineage>
        <taxon>Eukaryota</taxon>
        <taxon>Metazoa</taxon>
        <taxon>Chordata</taxon>
        <taxon>Craniata</taxon>
        <taxon>Vertebrata</taxon>
        <taxon>Chondrichthyes</taxon>
        <taxon>Elasmobranchii</taxon>
        <taxon>Galeomorphii</taxon>
        <taxon>Galeoidea</taxon>
        <taxon>Orectolobiformes</taxon>
        <taxon>Hemiscylliidae</taxon>
        <taxon>Chiloscyllium</taxon>
    </lineage>
</organism>
<comment type="catalytic activity">
    <reaction evidence="2">
        <text>a 5'-end FAD-phospho-ribonucleoside in mRNA + H2O = a 5'-end phospho-ribonucleoside in mRNA + FAD + H(+)</text>
        <dbReference type="Rhea" id="RHEA:67492"/>
        <dbReference type="Rhea" id="RHEA-COMP:15692"/>
        <dbReference type="Rhea" id="RHEA-COMP:17275"/>
        <dbReference type="ChEBI" id="CHEBI:15377"/>
        <dbReference type="ChEBI" id="CHEBI:15378"/>
        <dbReference type="ChEBI" id="CHEBI:57692"/>
        <dbReference type="ChEBI" id="CHEBI:138282"/>
        <dbReference type="ChEBI" id="CHEBI:172372"/>
    </reaction>
    <physiologicalReaction direction="left-to-right" evidence="2">
        <dbReference type="Rhea" id="RHEA:67493"/>
    </physiologicalReaction>
</comment>
<dbReference type="GO" id="GO:0000166">
    <property type="term" value="F:nucleotide binding"/>
    <property type="evidence" value="ECO:0007669"/>
    <property type="project" value="UniProtKB-KW"/>
</dbReference>
<feature type="region of interest" description="Disordered" evidence="6">
    <location>
        <begin position="1"/>
        <end position="28"/>
    </location>
</feature>
<gene>
    <name evidence="8" type="ORF">chiPu_0006514</name>
</gene>
<evidence type="ECO:0000256" key="2">
    <source>
        <dbReference type="ARBA" id="ARBA00024458"/>
    </source>
</evidence>
<dbReference type="GO" id="GO:0034353">
    <property type="term" value="F:mRNA 5'-diphosphatase activity"/>
    <property type="evidence" value="ECO:0007669"/>
    <property type="project" value="TreeGrafter"/>
</dbReference>
<dbReference type="InterPro" id="IPR039039">
    <property type="entry name" value="RAI1-like_fam"/>
</dbReference>
<keyword evidence="5" id="KW-0540">Nuclease</keyword>
<dbReference type="GO" id="GO:0046872">
    <property type="term" value="F:metal ion binding"/>
    <property type="evidence" value="ECO:0007669"/>
    <property type="project" value="UniProtKB-KW"/>
</dbReference>
<dbReference type="GO" id="GO:0000956">
    <property type="term" value="P:nuclear-transcribed mRNA catabolic process"/>
    <property type="evidence" value="ECO:0007669"/>
    <property type="project" value="TreeGrafter"/>
</dbReference>
<comment type="caution">
    <text evidence="8">The sequence shown here is derived from an EMBL/GenBank/DDBJ whole genome shotgun (WGS) entry which is preliminary data.</text>
</comment>
<evidence type="ECO:0000313" key="9">
    <source>
        <dbReference type="Proteomes" id="UP000287033"/>
    </source>
</evidence>
<keyword evidence="5" id="KW-0460">Magnesium</keyword>
<dbReference type="AlphaFoldDB" id="A0A401SCG7"/>
<evidence type="ECO:0000256" key="6">
    <source>
        <dbReference type="SAM" id="MobiDB-lite"/>
    </source>
</evidence>
<reference evidence="8 9" key="1">
    <citation type="journal article" date="2018" name="Nat. Ecol. Evol.">
        <title>Shark genomes provide insights into elasmobranch evolution and the origin of vertebrates.</title>
        <authorList>
            <person name="Hara Y"/>
            <person name="Yamaguchi K"/>
            <person name="Onimaru K"/>
            <person name="Kadota M"/>
            <person name="Koyanagi M"/>
            <person name="Keeley SD"/>
            <person name="Tatsumi K"/>
            <person name="Tanaka K"/>
            <person name="Motone F"/>
            <person name="Kageyama Y"/>
            <person name="Nozu R"/>
            <person name="Adachi N"/>
            <person name="Nishimura O"/>
            <person name="Nakagawa R"/>
            <person name="Tanegashima C"/>
            <person name="Kiyatake I"/>
            <person name="Matsumoto R"/>
            <person name="Murakumo K"/>
            <person name="Nishida K"/>
            <person name="Terakita A"/>
            <person name="Kuratani S"/>
            <person name="Sato K"/>
            <person name="Hyodo S Kuraku.S."/>
        </authorList>
    </citation>
    <scope>NUCLEOTIDE SEQUENCE [LARGE SCALE GENOMIC DNA]</scope>
</reference>
<feature type="domain" description="RAI1-like" evidence="7">
    <location>
        <begin position="68"/>
        <end position="410"/>
    </location>
</feature>
<dbReference type="GO" id="GO:0110155">
    <property type="term" value="P:NAD-cap decapping"/>
    <property type="evidence" value="ECO:0007669"/>
    <property type="project" value="TreeGrafter"/>
</dbReference>
<comment type="function">
    <text evidence="5">Decapping enzyme for NAD-capped RNAs: specifically hydrolyzes the nicotinamide adenine dinucleotide (NAD) cap from a subset of RNAs by removing the entire NAD moiety from the 5'-end of an NAD-capped RNA.</text>
</comment>
<dbReference type="GO" id="GO:0003723">
    <property type="term" value="F:RNA binding"/>
    <property type="evidence" value="ECO:0007669"/>
    <property type="project" value="UniProtKB-KW"/>
</dbReference>
<keyword evidence="5" id="KW-0547">Nucleotide-binding</keyword>
<dbReference type="PANTHER" id="PTHR12395:SF9">
    <property type="entry name" value="DECAPPING AND EXORIBONUCLEASE PROTEIN"/>
    <property type="match status" value="1"/>
</dbReference>
<evidence type="ECO:0000256" key="3">
    <source>
        <dbReference type="ARBA" id="ARBA00024564"/>
    </source>
</evidence>
<comment type="catalytic activity">
    <reaction evidence="4">
        <text>a 5'-end NAD(+)-phospho-ribonucleoside in snoRNA + H2O = a 5'-end phospho-ribonucleoside in snoRNA + NAD(+) + H(+)</text>
        <dbReference type="Rhea" id="RHEA:60892"/>
        <dbReference type="Rhea" id="RHEA-COMP:15699"/>
        <dbReference type="Rhea" id="RHEA-COMP:15700"/>
        <dbReference type="ChEBI" id="CHEBI:15377"/>
        <dbReference type="ChEBI" id="CHEBI:15378"/>
        <dbReference type="ChEBI" id="CHEBI:57540"/>
        <dbReference type="ChEBI" id="CHEBI:138282"/>
        <dbReference type="ChEBI" id="CHEBI:144029"/>
    </reaction>
    <physiologicalReaction direction="left-to-right" evidence="4">
        <dbReference type="Rhea" id="RHEA:60893"/>
    </physiologicalReaction>
</comment>
<keyword evidence="5" id="KW-0539">Nucleus</keyword>
<keyword evidence="9" id="KW-1185">Reference proteome</keyword>
<evidence type="ECO:0000313" key="8">
    <source>
        <dbReference type="EMBL" id="GCC28088.1"/>
    </source>
</evidence>
<dbReference type="Proteomes" id="UP000287033">
    <property type="component" value="Unassembled WGS sequence"/>
</dbReference>
<proteinExistence type="inferred from homology"/>
<dbReference type="Pfam" id="PF08652">
    <property type="entry name" value="RAI1"/>
    <property type="match status" value="1"/>
</dbReference>
<dbReference type="STRING" id="137246.A0A401SCG7"/>
<keyword evidence="5" id="KW-0378">Hydrolase</keyword>
<evidence type="ECO:0000259" key="7">
    <source>
        <dbReference type="Pfam" id="PF08652"/>
    </source>
</evidence>
<dbReference type="GO" id="GO:0004518">
    <property type="term" value="F:nuclease activity"/>
    <property type="evidence" value="ECO:0007669"/>
    <property type="project" value="UniProtKB-KW"/>
</dbReference>
<protein>
    <recommendedName>
        <fullName evidence="5">Decapping nuclease</fullName>
        <ecNumber evidence="5">3.6.1.-</ecNumber>
    </recommendedName>
</protein>